<evidence type="ECO:0000313" key="10">
    <source>
        <dbReference type="EMBL" id="SCF46275.1"/>
    </source>
</evidence>
<dbReference type="EMBL" id="FMCU01000019">
    <property type="protein sequence ID" value="SCF46275.1"/>
    <property type="molecule type" value="Genomic_DNA"/>
</dbReference>
<feature type="transmembrane region" description="Helical" evidence="8">
    <location>
        <begin position="156"/>
        <end position="178"/>
    </location>
</feature>
<dbReference type="GO" id="GO:0005886">
    <property type="term" value="C:plasma membrane"/>
    <property type="evidence" value="ECO:0007669"/>
    <property type="project" value="UniProtKB-SubCell"/>
</dbReference>
<evidence type="ECO:0000313" key="11">
    <source>
        <dbReference type="Proteomes" id="UP000198797"/>
    </source>
</evidence>
<evidence type="ECO:0000256" key="6">
    <source>
        <dbReference type="ARBA" id="ARBA00023136"/>
    </source>
</evidence>
<evidence type="ECO:0000259" key="9">
    <source>
        <dbReference type="Pfam" id="PF09335"/>
    </source>
</evidence>
<keyword evidence="6 8" id="KW-0472">Membrane</keyword>
<keyword evidence="3" id="KW-1003">Cell membrane</keyword>
<dbReference type="STRING" id="121616.GA0070216_119103"/>
<comment type="subcellular location">
    <subcellularLocation>
        <location evidence="1">Cell membrane</location>
        <topology evidence="1">Multi-pass membrane protein</topology>
    </subcellularLocation>
</comment>
<organism evidence="10 11">
    <name type="scientific">Micromonospora matsumotoense</name>
    <dbReference type="NCBI Taxonomy" id="121616"/>
    <lineage>
        <taxon>Bacteria</taxon>
        <taxon>Bacillati</taxon>
        <taxon>Actinomycetota</taxon>
        <taxon>Actinomycetes</taxon>
        <taxon>Micromonosporales</taxon>
        <taxon>Micromonosporaceae</taxon>
        <taxon>Micromonospora</taxon>
    </lineage>
</organism>
<gene>
    <name evidence="10" type="ORF">GA0070216_119103</name>
</gene>
<evidence type="ECO:0000256" key="4">
    <source>
        <dbReference type="ARBA" id="ARBA00022692"/>
    </source>
</evidence>
<evidence type="ECO:0000256" key="3">
    <source>
        <dbReference type="ARBA" id="ARBA00022475"/>
    </source>
</evidence>
<keyword evidence="4 8" id="KW-0812">Transmembrane</keyword>
<dbReference type="InterPro" id="IPR032818">
    <property type="entry name" value="DedA-like"/>
</dbReference>
<feature type="transmembrane region" description="Helical" evidence="8">
    <location>
        <begin position="70"/>
        <end position="92"/>
    </location>
</feature>
<evidence type="ECO:0000256" key="1">
    <source>
        <dbReference type="ARBA" id="ARBA00004651"/>
    </source>
</evidence>
<feature type="compositionally biased region" description="Low complexity" evidence="7">
    <location>
        <begin position="262"/>
        <end position="299"/>
    </location>
</feature>
<protein>
    <submittedName>
        <fullName evidence="10">Membrane-associated protein</fullName>
    </submittedName>
</protein>
<feature type="transmembrane region" description="Helical" evidence="8">
    <location>
        <begin position="20"/>
        <end position="41"/>
    </location>
</feature>
<dbReference type="PANTHER" id="PTHR30353">
    <property type="entry name" value="INNER MEMBRANE PROTEIN DEDA-RELATED"/>
    <property type="match status" value="1"/>
</dbReference>
<name>A0A1C5AM20_9ACTN</name>
<dbReference type="AlphaFoldDB" id="A0A1C5AM20"/>
<keyword evidence="5 8" id="KW-1133">Transmembrane helix</keyword>
<evidence type="ECO:0000256" key="7">
    <source>
        <dbReference type="SAM" id="MobiDB-lite"/>
    </source>
</evidence>
<proteinExistence type="inferred from homology"/>
<sequence>MVAETVALNPLDPKDLLQTFGLVGVWVILFAETGLLVGFFFPGDSLLFLAGVAASPVADAIFGSGTRLSLVGLLIGGPLCAIAGAQLGHWLGARYGRRMFERPNSRLFKKEYVEKAEFYFQKFGPAKAVVLARFIPIVRTFLNPVAGALGMPAKQFFLWNVVGAILWVDGILLIGYLLADQIYNAIGDKIDRYILPVVALIILISVLPIFFEFLRDRKARRRGEAVAVIAAASAVGAVEAVRDAVEHHHHHDQPRQPYGEPQSAQQHGHQQQHGDPQQHGHQQQHGDPQQYGQQQSYGGRQPDQPHGHDQQFPPQTYGQSPPQDGGRYPEHGQGR</sequence>
<dbReference type="InterPro" id="IPR032816">
    <property type="entry name" value="VTT_dom"/>
</dbReference>
<feature type="domain" description="VTT" evidence="9">
    <location>
        <begin position="41"/>
        <end position="176"/>
    </location>
</feature>
<comment type="similarity">
    <text evidence="2">Belongs to the DedA family.</text>
</comment>
<dbReference type="Pfam" id="PF09335">
    <property type="entry name" value="VTT_dom"/>
    <property type="match status" value="1"/>
</dbReference>
<evidence type="ECO:0000256" key="5">
    <source>
        <dbReference type="ARBA" id="ARBA00022989"/>
    </source>
</evidence>
<reference evidence="11" key="1">
    <citation type="submission" date="2016-06" db="EMBL/GenBank/DDBJ databases">
        <authorList>
            <person name="Varghese N."/>
            <person name="Submissions Spin"/>
        </authorList>
    </citation>
    <scope>NUCLEOTIDE SEQUENCE [LARGE SCALE GENOMIC DNA]</scope>
    <source>
        <strain evidence="11">DSM 44100</strain>
    </source>
</reference>
<dbReference type="PANTHER" id="PTHR30353:SF0">
    <property type="entry name" value="TRANSMEMBRANE PROTEIN"/>
    <property type="match status" value="1"/>
</dbReference>
<feature type="region of interest" description="Disordered" evidence="7">
    <location>
        <begin position="244"/>
        <end position="335"/>
    </location>
</feature>
<dbReference type="Proteomes" id="UP000198797">
    <property type="component" value="Unassembled WGS sequence"/>
</dbReference>
<keyword evidence="11" id="KW-1185">Reference proteome</keyword>
<evidence type="ECO:0000256" key="2">
    <source>
        <dbReference type="ARBA" id="ARBA00010792"/>
    </source>
</evidence>
<accession>A0A1C5AM20</accession>
<feature type="transmembrane region" description="Helical" evidence="8">
    <location>
        <begin position="193"/>
        <end position="214"/>
    </location>
</feature>
<feature type="compositionally biased region" description="Polar residues" evidence="7">
    <location>
        <begin position="312"/>
        <end position="322"/>
    </location>
</feature>
<evidence type="ECO:0000256" key="8">
    <source>
        <dbReference type="SAM" id="Phobius"/>
    </source>
</evidence>